<evidence type="ECO:0000259" key="1">
    <source>
        <dbReference type="Pfam" id="PF13859"/>
    </source>
</evidence>
<gene>
    <name evidence="2" type="ORF">MOQ_006930</name>
</gene>
<dbReference type="InterPro" id="IPR036278">
    <property type="entry name" value="Sialidase_sf"/>
</dbReference>
<proteinExistence type="predicted"/>
<protein>
    <submittedName>
        <fullName evidence="2">Trans-sialidase, putative</fullName>
    </submittedName>
</protein>
<organism evidence="2 3">
    <name type="scientific">Trypanosoma cruzi marinkellei</name>
    <dbReference type="NCBI Taxonomy" id="85056"/>
    <lineage>
        <taxon>Eukaryota</taxon>
        <taxon>Discoba</taxon>
        <taxon>Euglenozoa</taxon>
        <taxon>Kinetoplastea</taxon>
        <taxon>Metakinetoplastina</taxon>
        <taxon>Trypanosomatida</taxon>
        <taxon>Trypanosomatidae</taxon>
        <taxon>Trypanosoma</taxon>
        <taxon>Schizotrypanum</taxon>
    </lineage>
</organism>
<dbReference type="CDD" id="cd15482">
    <property type="entry name" value="Sialidase_non-viral"/>
    <property type="match status" value="1"/>
</dbReference>
<dbReference type="AlphaFoldDB" id="K2MU92"/>
<dbReference type="SUPFAM" id="SSF50939">
    <property type="entry name" value="Sialidases"/>
    <property type="match status" value="1"/>
</dbReference>
<dbReference type="Proteomes" id="UP000007350">
    <property type="component" value="Unassembled WGS sequence"/>
</dbReference>
<dbReference type="EMBL" id="AHKC01013575">
    <property type="protein sequence ID" value="EKF29294.1"/>
    <property type="molecule type" value="Genomic_DNA"/>
</dbReference>
<evidence type="ECO:0000313" key="2">
    <source>
        <dbReference type="EMBL" id="EKF29294.1"/>
    </source>
</evidence>
<sequence length="224" mass="24879">MLAGNYSWTYDATEDAEPPQNQWGLLLVTGNVTVNDKKEERIYWNDTYGIPCTLFNQHHDFLTRLIGSGGSGVKTKDGTFVFPVEGTKKEGEAENDGKTKTVSLIIYSSEDTNWKLSNGTSADGCSDPSVVEWEKDKKLMMMTACDDGRRRVYESGDKGESWTEALGTLSRVWGNEHEGPEKGVGSGFITATIVGDGDDNRNVMLVTLPVYTEKREEEKKESKE</sequence>
<dbReference type="Pfam" id="PF13859">
    <property type="entry name" value="BNR_3"/>
    <property type="match status" value="1"/>
</dbReference>
<comment type="caution">
    <text evidence="2">The sequence shown here is derived from an EMBL/GenBank/DDBJ whole genome shotgun (WGS) entry which is preliminary data.</text>
</comment>
<dbReference type="OrthoDB" id="252730at2759"/>
<feature type="domain" description="Sialidase" evidence="1">
    <location>
        <begin position="1"/>
        <end position="221"/>
    </location>
</feature>
<evidence type="ECO:0000313" key="3">
    <source>
        <dbReference type="Proteomes" id="UP000007350"/>
    </source>
</evidence>
<dbReference type="InterPro" id="IPR011040">
    <property type="entry name" value="Sialidase"/>
</dbReference>
<name>K2MU92_TRYCR</name>
<keyword evidence="3" id="KW-1185">Reference proteome</keyword>
<reference evidence="2 3" key="1">
    <citation type="journal article" date="2012" name="BMC Genomics">
        <title>Comparative genomic analysis of human infective Trypanosoma cruzi lineages with the bat-restricted subspecies T. cruzi marinkellei.</title>
        <authorList>
            <person name="Franzen O."/>
            <person name="Talavera-Lopez C."/>
            <person name="Ochaya S."/>
            <person name="Butler C.E."/>
            <person name="Messenger L.A."/>
            <person name="Lewis M.D."/>
            <person name="Llewellyn M.S."/>
            <person name="Marinkelle C.J."/>
            <person name="Tyler K.M."/>
            <person name="Miles M.A."/>
            <person name="Andersson B."/>
        </authorList>
    </citation>
    <scope>NUCLEOTIDE SEQUENCE [LARGE SCALE GENOMIC DNA]</scope>
    <source>
        <strain evidence="2 3">B7</strain>
    </source>
</reference>
<accession>K2MU92</accession>
<dbReference type="Gene3D" id="2.120.10.10">
    <property type="match status" value="1"/>
</dbReference>